<evidence type="ECO:0000313" key="3">
    <source>
        <dbReference type="Proteomes" id="UP000265140"/>
    </source>
</evidence>
<sequence length="180" mass="19742">MITPHTFSRGDSGTLFNTHYIHVPSFSPVQWHFLVYDANGYLLLPGHAQAGGTTLVRHVEALFNRPGGTPDICLINTGTPRQSDFALQQGQRNPRDSISEGEDTRYMSSDGKPGVSDTLQQVQFPRTNSEVMASLSTGNNKQEVNLKEIQSVDLHPKCHRHTLPLPFAAVCGVSGVNECK</sequence>
<name>A0AAY5KUJ4_ESOLU</name>
<evidence type="ECO:0000256" key="1">
    <source>
        <dbReference type="SAM" id="MobiDB-lite"/>
    </source>
</evidence>
<feature type="compositionally biased region" description="Basic and acidic residues" evidence="1">
    <location>
        <begin position="93"/>
        <end position="105"/>
    </location>
</feature>
<protein>
    <submittedName>
        <fullName evidence="2">Uncharacterized protein</fullName>
    </submittedName>
</protein>
<keyword evidence="3" id="KW-1185">Reference proteome</keyword>
<feature type="region of interest" description="Disordered" evidence="1">
    <location>
        <begin position="85"/>
        <end position="116"/>
    </location>
</feature>
<dbReference type="Ensembl" id="ENSELUT00000088055.1">
    <property type="protein sequence ID" value="ENSELUP00000092843.1"/>
    <property type="gene ID" value="ENSELUG00000037406.1"/>
</dbReference>
<evidence type="ECO:0000313" key="2">
    <source>
        <dbReference type="Ensembl" id="ENSELUP00000092843.1"/>
    </source>
</evidence>
<dbReference type="Proteomes" id="UP000265140">
    <property type="component" value="Chromosome 7"/>
</dbReference>
<dbReference type="AlphaFoldDB" id="A0AAY5KUJ4"/>
<reference evidence="2" key="2">
    <citation type="submission" date="2025-08" db="UniProtKB">
        <authorList>
            <consortium name="Ensembl"/>
        </authorList>
    </citation>
    <scope>IDENTIFICATION</scope>
</reference>
<organism evidence="2 3">
    <name type="scientific">Esox lucius</name>
    <name type="common">Northern pike</name>
    <dbReference type="NCBI Taxonomy" id="8010"/>
    <lineage>
        <taxon>Eukaryota</taxon>
        <taxon>Metazoa</taxon>
        <taxon>Chordata</taxon>
        <taxon>Craniata</taxon>
        <taxon>Vertebrata</taxon>
        <taxon>Euteleostomi</taxon>
        <taxon>Actinopterygii</taxon>
        <taxon>Neopterygii</taxon>
        <taxon>Teleostei</taxon>
        <taxon>Protacanthopterygii</taxon>
        <taxon>Esociformes</taxon>
        <taxon>Esocidae</taxon>
        <taxon>Esox</taxon>
    </lineage>
</organism>
<proteinExistence type="predicted"/>
<reference evidence="2 3" key="1">
    <citation type="submission" date="2020-02" db="EMBL/GenBank/DDBJ databases">
        <title>Esox lucius (northern pike) genome, fEsoLuc1, primary haplotype.</title>
        <authorList>
            <person name="Myers G."/>
            <person name="Karagic N."/>
            <person name="Meyer A."/>
            <person name="Pippel M."/>
            <person name="Reichard M."/>
            <person name="Winkler S."/>
            <person name="Tracey A."/>
            <person name="Sims Y."/>
            <person name="Howe K."/>
            <person name="Rhie A."/>
            <person name="Formenti G."/>
            <person name="Durbin R."/>
            <person name="Fedrigo O."/>
            <person name="Jarvis E.D."/>
        </authorList>
    </citation>
    <scope>NUCLEOTIDE SEQUENCE [LARGE SCALE GENOMIC DNA]</scope>
</reference>
<reference evidence="2" key="3">
    <citation type="submission" date="2025-09" db="UniProtKB">
        <authorList>
            <consortium name="Ensembl"/>
        </authorList>
    </citation>
    <scope>IDENTIFICATION</scope>
</reference>
<accession>A0AAY5KUJ4</accession>